<keyword evidence="2" id="KW-0238">DNA-binding</keyword>
<dbReference type="InterPro" id="IPR018356">
    <property type="entry name" value="Tscrpt_reg_HTH_DeoR_CS"/>
</dbReference>
<dbReference type="PROSITE" id="PS52050">
    <property type="entry name" value="WYL"/>
    <property type="match status" value="1"/>
</dbReference>
<organism evidence="5 6">
    <name type="scientific">Nonomuraea rhodomycinica</name>
    <dbReference type="NCBI Taxonomy" id="1712872"/>
    <lineage>
        <taxon>Bacteria</taxon>
        <taxon>Bacillati</taxon>
        <taxon>Actinomycetota</taxon>
        <taxon>Actinomycetes</taxon>
        <taxon>Streptosporangiales</taxon>
        <taxon>Streptosporangiaceae</taxon>
        <taxon>Nonomuraea</taxon>
    </lineage>
</organism>
<evidence type="ECO:0000259" key="4">
    <source>
        <dbReference type="PROSITE" id="PS51000"/>
    </source>
</evidence>
<dbReference type="InterPro" id="IPR036390">
    <property type="entry name" value="WH_DNA-bd_sf"/>
</dbReference>
<dbReference type="PROSITE" id="PS00894">
    <property type="entry name" value="HTH_DEOR_1"/>
    <property type="match status" value="1"/>
</dbReference>
<evidence type="ECO:0000256" key="3">
    <source>
        <dbReference type="ARBA" id="ARBA00023163"/>
    </source>
</evidence>
<dbReference type="Pfam" id="PF25583">
    <property type="entry name" value="WCX"/>
    <property type="match status" value="1"/>
</dbReference>
<accession>A0A7Y6IY26</accession>
<dbReference type="Pfam" id="PF13280">
    <property type="entry name" value="WYL"/>
    <property type="match status" value="1"/>
</dbReference>
<dbReference type="InterPro" id="IPR026881">
    <property type="entry name" value="WYL_dom"/>
</dbReference>
<dbReference type="GO" id="GO:0003677">
    <property type="term" value="F:DNA binding"/>
    <property type="evidence" value="ECO:0007669"/>
    <property type="project" value="UniProtKB-KW"/>
</dbReference>
<dbReference type="PIRSF" id="PIRSF016838">
    <property type="entry name" value="PafC"/>
    <property type="match status" value="1"/>
</dbReference>
<keyword evidence="1" id="KW-0805">Transcription regulation</keyword>
<evidence type="ECO:0000313" key="6">
    <source>
        <dbReference type="Proteomes" id="UP000546126"/>
    </source>
</evidence>
<reference evidence="5 6" key="1">
    <citation type="submission" date="2020-06" db="EMBL/GenBank/DDBJ databases">
        <authorList>
            <person name="Chanama M."/>
        </authorList>
    </citation>
    <scope>NUCLEOTIDE SEQUENCE [LARGE SCALE GENOMIC DNA]</scope>
    <source>
        <strain evidence="5 6">TBRC6557</strain>
    </source>
</reference>
<dbReference type="InterPro" id="IPR013196">
    <property type="entry name" value="HTH_11"/>
</dbReference>
<evidence type="ECO:0000256" key="1">
    <source>
        <dbReference type="ARBA" id="ARBA00023015"/>
    </source>
</evidence>
<dbReference type="InterPro" id="IPR001034">
    <property type="entry name" value="DeoR_HTH"/>
</dbReference>
<dbReference type="AlphaFoldDB" id="A0A7Y6IY26"/>
<dbReference type="Gene3D" id="1.10.10.10">
    <property type="entry name" value="Winged helix-like DNA-binding domain superfamily/Winged helix DNA-binding domain"/>
    <property type="match status" value="1"/>
</dbReference>
<dbReference type="InterPro" id="IPR036388">
    <property type="entry name" value="WH-like_DNA-bd_sf"/>
</dbReference>
<comment type="caution">
    <text evidence="5">The sequence shown here is derived from an EMBL/GenBank/DDBJ whole genome shotgun (WGS) entry which is preliminary data.</text>
</comment>
<dbReference type="InterPro" id="IPR051534">
    <property type="entry name" value="CBASS_pafABC_assoc_protein"/>
</dbReference>
<dbReference type="EMBL" id="JABWGO010000016">
    <property type="protein sequence ID" value="NUW46465.1"/>
    <property type="molecule type" value="Genomic_DNA"/>
</dbReference>
<proteinExistence type="predicted"/>
<dbReference type="Pfam" id="PF08279">
    <property type="entry name" value="HTH_11"/>
    <property type="match status" value="1"/>
</dbReference>
<protein>
    <submittedName>
        <fullName evidence="5">WYL domain-containing protein</fullName>
    </submittedName>
</protein>
<dbReference type="InterPro" id="IPR028349">
    <property type="entry name" value="PafC-like"/>
</dbReference>
<keyword evidence="3" id="KW-0804">Transcription</keyword>
<sequence length="328" mass="36299">MSSTSARLLTLLSLLQNPREWPGSELAERLEVSPRTIRRDVERLRDLGYPVRATMGGTGGYRLEAGTAMPPLLLDDEEAVAIAVGLRTVTRHPVDGIDQASVRAMAKLRQVLPSRLRARVSALGDATAAPPPVPGQSIDPEVLAALATTAAAGERVRFAYVAGSPDDDAETRRHVEPYGLVPWGRRWYLAAFDCDKEDWRVFRVDRVRRPWPTGARFARRPLPAEDVASFVTTRLHTLFPVYRAVVTLHAPAEQVRSRLGDGGEDVVPVGERTCRLDGRSDTLEWLAFRLLTLGCEFEVHEPPELLEHLRDLAGRALRATGDRTDRPA</sequence>
<dbReference type="Proteomes" id="UP000546126">
    <property type="component" value="Unassembled WGS sequence"/>
</dbReference>
<keyword evidence="6" id="KW-1185">Reference proteome</keyword>
<name>A0A7Y6IY26_9ACTN</name>
<dbReference type="RefSeq" id="WP_175605911.1">
    <property type="nucleotide sequence ID" value="NZ_JABWGO010000016.1"/>
</dbReference>
<feature type="domain" description="HTH deoR-type" evidence="4">
    <location>
        <begin position="4"/>
        <end position="59"/>
    </location>
</feature>
<dbReference type="GO" id="GO:0003700">
    <property type="term" value="F:DNA-binding transcription factor activity"/>
    <property type="evidence" value="ECO:0007669"/>
    <property type="project" value="InterPro"/>
</dbReference>
<dbReference type="PROSITE" id="PS51000">
    <property type="entry name" value="HTH_DEOR_2"/>
    <property type="match status" value="1"/>
</dbReference>
<gene>
    <name evidence="5" type="ORF">HT134_41075</name>
</gene>
<dbReference type="SUPFAM" id="SSF46785">
    <property type="entry name" value="Winged helix' DNA-binding domain"/>
    <property type="match status" value="1"/>
</dbReference>
<evidence type="ECO:0000313" key="5">
    <source>
        <dbReference type="EMBL" id="NUW46465.1"/>
    </source>
</evidence>
<evidence type="ECO:0000256" key="2">
    <source>
        <dbReference type="ARBA" id="ARBA00023125"/>
    </source>
</evidence>
<dbReference type="PANTHER" id="PTHR34580">
    <property type="match status" value="1"/>
</dbReference>
<dbReference type="PANTHER" id="PTHR34580:SF3">
    <property type="entry name" value="PROTEIN PAFB"/>
    <property type="match status" value="1"/>
</dbReference>
<dbReference type="InterPro" id="IPR057727">
    <property type="entry name" value="WCX_dom"/>
</dbReference>